<evidence type="ECO:0000313" key="1">
    <source>
        <dbReference type="EMBL" id="KAB0681274.1"/>
    </source>
</evidence>
<dbReference type="InterPro" id="IPR038573">
    <property type="entry name" value="BrnT_sf"/>
</dbReference>
<evidence type="ECO:0000313" key="2">
    <source>
        <dbReference type="Proteomes" id="UP000432089"/>
    </source>
</evidence>
<proteinExistence type="predicted"/>
<dbReference type="InterPro" id="IPR007460">
    <property type="entry name" value="BrnT_toxin"/>
</dbReference>
<dbReference type="RefSeq" id="WP_150968470.1">
    <property type="nucleotide sequence ID" value="NZ_VZDO01000003.1"/>
</dbReference>
<protein>
    <submittedName>
        <fullName evidence="1">BrnT family toxin</fullName>
    </submittedName>
</protein>
<keyword evidence="2" id="KW-1185">Reference proteome</keyword>
<dbReference type="EMBL" id="VZDO01000003">
    <property type="protein sequence ID" value="KAB0681274.1"/>
    <property type="molecule type" value="Genomic_DNA"/>
</dbReference>
<name>A0A7V7PRA5_9HYPH</name>
<dbReference type="Pfam" id="PF04365">
    <property type="entry name" value="BrnT_toxin"/>
    <property type="match status" value="1"/>
</dbReference>
<reference evidence="1 2" key="1">
    <citation type="submission" date="2019-09" db="EMBL/GenBank/DDBJ databases">
        <title>YIM 132180 draft genome.</title>
        <authorList>
            <person name="Zhang K."/>
        </authorList>
    </citation>
    <scope>NUCLEOTIDE SEQUENCE [LARGE SCALE GENOMIC DNA]</scope>
    <source>
        <strain evidence="1 2">YIM 132180</strain>
    </source>
</reference>
<comment type="caution">
    <text evidence="1">The sequence shown here is derived from an EMBL/GenBank/DDBJ whole genome shotgun (WGS) entry which is preliminary data.</text>
</comment>
<sequence length="93" mass="10851">MRIEFDPAKSTRNEAERGLPFSMAEAFDFASAMTLRDERKDYPESRFVATGYIGDRLFVLCYTPISGGIRIISFRKANSREVRRYEQETSDRR</sequence>
<organism evidence="1 2">
    <name type="scientific">Plantimonas leprariae</name>
    <dbReference type="NCBI Taxonomy" id="2615207"/>
    <lineage>
        <taxon>Bacteria</taxon>
        <taxon>Pseudomonadati</taxon>
        <taxon>Pseudomonadota</taxon>
        <taxon>Alphaproteobacteria</taxon>
        <taxon>Hyphomicrobiales</taxon>
        <taxon>Aurantimonadaceae</taxon>
        <taxon>Plantimonas</taxon>
    </lineage>
</organism>
<dbReference type="Proteomes" id="UP000432089">
    <property type="component" value="Unassembled WGS sequence"/>
</dbReference>
<dbReference type="AlphaFoldDB" id="A0A7V7PRA5"/>
<accession>A0A7V7PRA5</accession>
<dbReference type="Gene3D" id="3.10.450.530">
    <property type="entry name" value="Ribonuclease toxin, BrnT, of type II toxin-antitoxin system"/>
    <property type="match status" value="1"/>
</dbReference>
<gene>
    <name evidence="1" type="ORF">F6X38_05115</name>
</gene>